<accession>A0A167IQY7</accession>
<dbReference type="AlphaFoldDB" id="A0A167IQY7"/>
<keyword evidence="1" id="KW-0812">Transmembrane</keyword>
<dbReference type="InterPro" id="IPR037682">
    <property type="entry name" value="TonB_C"/>
</dbReference>
<dbReference type="GO" id="GO:0055085">
    <property type="term" value="P:transmembrane transport"/>
    <property type="evidence" value="ECO:0007669"/>
    <property type="project" value="InterPro"/>
</dbReference>
<name>A0A167IQY7_9FLAO</name>
<evidence type="ECO:0000259" key="3">
    <source>
        <dbReference type="Pfam" id="PF05569"/>
    </source>
</evidence>
<dbReference type="RefSeq" id="WP_068590028.1">
    <property type="nucleotide sequence ID" value="NZ_LRXL01000026.1"/>
</dbReference>
<reference evidence="4 5" key="1">
    <citation type="submission" date="2016-02" db="EMBL/GenBank/DDBJ databases">
        <title>Ulvibacter sp. LPB0005, isolated from Thais luteostoma.</title>
        <authorList>
            <person name="Shin S.-K."/>
            <person name="Yi H."/>
        </authorList>
    </citation>
    <scope>NUCLEOTIDE SEQUENCE [LARGE SCALE GENOMIC DNA]</scope>
    <source>
        <strain evidence="4 5">LPB0005</strain>
    </source>
</reference>
<dbReference type="OrthoDB" id="1522859at2"/>
<dbReference type="PANTHER" id="PTHR34978:SF3">
    <property type="entry name" value="SLR0241 PROTEIN"/>
    <property type="match status" value="1"/>
</dbReference>
<organism evidence="4 5">
    <name type="scientific">Cochleicola gelatinilyticus</name>
    <dbReference type="NCBI Taxonomy" id="1763537"/>
    <lineage>
        <taxon>Bacteria</taxon>
        <taxon>Pseudomonadati</taxon>
        <taxon>Bacteroidota</taxon>
        <taxon>Flavobacteriia</taxon>
        <taxon>Flavobacteriales</taxon>
        <taxon>Flavobacteriaceae</taxon>
        <taxon>Cochleicola</taxon>
    </lineage>
</organism>
<gene>
    <name evidence="4" type="ORF">ULVI_04095</name>
</gene>
<dbReference type="STRING" id="1763537.ULVI_04095"/>
<dbReference type="InterPro" id="IPR008756">
    <property type="entry name" value="Peptidase_M56"/>
</dbReference>
<evidence type="ECO:0000256" key="1">
    <source>
        <dbReference type="SAM" id="Phobius"/>
    </source>
</evidence>
<dbReference type="Proteomes" id="UP000077013">
    <property type="component" value="Unassembled WGS sequence"/>
</dbReference>
<protein>
    <recommendedName>
        <fullName evidence="6">BlaR1 peptidase M56</fullName>
    </recommendedName>
</protein>
<dbReference type="Gene3D" id="3.30.1150.10">
    <property type="match status" value="1"/>
</dbReference>
<keyword evidence="1" id="KW-0472">Membrane</keyword>
<evidence type="ECO:0000313" key="5">
    <source>
        <dbReference type="Proteomes" id="UP000077013"/>
    </source>
</evidence>
<feature type="domain" description="TonB C-terminal" evidence="2">
    <location>
        <begin position="417"/>
        <end position="477"/>
    </location>
</feature>
<feature type="transmembrane region" description="Helical" evidence="1">
    <location>
        <begin position="95"/>
        <end position="118"/>
    </location>
</feature>
<feature type="domain" description="Peptidase M56" evidence="3">
    <location>
        <begin position="160"/>
        <end position="263"/>
    </location>
</feature>
<dbReference type="Pfam" id="PF03544">
    <property type="entry name" value="TonB_C"/>
    <property type="match status" value="1"/>
</dbReference>
<dbReference type="PANTHER" id="PTHR34978">
    <property type="entry name" value="POSSIBLE SENSOR-TRANSDUCER PROTEIN BLAR"/>
    <property type="match status" value="1"/>
</dbReference>
<evidence type="ECO:0000259" key="2">
    <source>
        <dbReference type="Pfam" id="PF03544"/>
    </source>
</evidence>
<dbReference type="CDD" id="cd07341">
    <property type="entry name" value="M56_BlaR1_MecR1_like"/>
    <property type="match status" value="1"/>
</dbReference>
<sequence>MIHVAIQIIAFQLLFLLVYDVFLKKETFFKANRWYLLGTAVLSFILPFLKIDALRERIPEQFFITLPAVLIGNNGSQPGISEITLDAVTISQTSWNWITIATWIWCVGMGIALAIFLLKLFKIQKLRRAGILRERADFNLIILPNTDVAFTFFDTVYLGDQLSEVQQKSILLHEQVHVTEKHTYDLLFFELLRIVCWFNPLVYVFQHRMETLHEFTADARVAAQKSRKEYYQELLSQVFQTEKISFINTFFNHSLIKKRIIMLQKSKSKNIFQLKYLVLIPAVCAMLLYTSCSDESKIEEATVQDDGEVMTKINELSEAIMKKGNLTDEEAKALKFLATEATPDAKVYESVQEYLDVSNKAEIPFAIIDKVPTFPGCEGMSNADAKQCMSQKIQAFVAANFNTKVGNNLGLTGRQKIRAQFKIDAFGKVVDLRVRAEHEALAEEAQRVISSLPQMTPGEHDGKQVAVLYALPILFEINE</sequence>
<dbReference type="Pfam" id="PF05569">
    <property type="entry name" value="Peptidase_M56"/>
    <property type="match status" value="1"/>
</dbReference>
<evidence type="ECO:0008006" key="6">
    <source>
        <dbReference type="Google" id="ProtNLM"/>
    </source>
</evidence>
<dbReference type="InterPro" id="IPR052173">
    <property type="entry name" value="Beta-lactam_resp_regulator"/>
</dbReference>
<proteinExistence type="predicted"/>
<comment type="caution">
    <text evidence="4">The sequence shown here is derived from an EMBL/GenBank/DDBJ whole genome shotgun (WGS) entry which is preliminary data.</text>
</comment>
<evidence type="ECO:0000313" key="4">
    <source>
        <dbReference type="EMBL" id="OAB79928.1"/>
    </source>
</evidence>
<dbReference type="EMBL" id="LRXL01000026">
    <property type="protein sequence ID" value="OAB79928.1"/>
    <property type="molecule type" value="Genomic_DNA"/>
</dbReference>
<dbReference type="SUPFAM" id="SSF74653">
    <property type="entry name" value="TolA/TonB C-terminal domain"/>
    <property type="match status" value="1"/>
</dbReference>
<keyword evidence="1" id="KW-1133">Transmembrane helix</keyword>
<feature type="transmembrane region" description="Helical" evidence="1">
    <location>
        <begin position="6"/>
        <end position="22"/>
    </location>
</feature>
<keyword evidence="5" id="KW-1185">Reference proteome</keyword>